<dbReference type="RefSeq" id="WP_146982460.1">
    <property type="nucleotide sequence ID" value="NZ_VOSM01000009.1"/>
</dbReference>
<feature type="transmembrane region" description="Helical" evidence="2">
    <location>
        <begin position="6"/>
        <end position="29"/>
    </location>
</feature>
<proteinExistence type="predicted"/>
<evidence type="ECO:0000256" key="2">
    <source>
        <dbReference type="SAM" id="Phobius"/>
    </source>
</evidence>
<keyword evidence="2" id="KW-0812">Transmembrane</keyword>
<protein>
    <submittedName>
        <fullName evidence="3">Uncharacterized protein</fullName>
    </submittedName>
</protein>
<dbReference type="EMBL" id="VOSM01000009">
    <property type="protein sequence ID" value="TXD35322.1"/>
    <property type="molecule type" value="Genomic_DNA"/>
</dbReference>
<evidence type="ECO:0000256" key="1">
    <source>
        <dbReference type="SAM" id="MobiDB-lite"/>
    </source>
</evidence>
<accession>A0A5C6X0Q7</accession>
<dbReference type="OrthoDB" id="9958910at2"/>
<feature type="region of interest" description="Disordered" evidence="1">
    <location>
        <begin position="49"/>
        <end position="70"/>
    </location>
</feature>
<reference evidence="3 4" key="1">
    <citation type="submission" date="2019-08" db="EMBL/GenBank/DDBJ databases">
        <title>Bradymonadales sp. TMQ4.</title>
        <authorList>
            <person name="Liang Q."/>
        </authorList>
    </citation>
    <scope>NUCLEOTIDE SEQUENCE [LARGE SCALE GENOMIC DNA]</scope>
    <source>
        <strain evidence="3 4">TMQ4</strain>
    </source>
</reference>
<sequence>MIVAQSLGWGIVSLVVGVALGVGLVVNIWRERRLIDRDREWAIDDAARALREPEDDTSTTEVQGVREVQE</sequence>
<name>A0A5C6X0Q7_9DELT</name>
<keyword evidence="2" id="KW-1133">Transmembrane helix</keyword>
<comment type="caution">
    <text evidence="3">The sequence shown here is derived from an EMBL/GenBank/DDBJ whole genome shotgun (WGS) entry which is preliminary data.</text>
</comment>
<dbReference type="AlphaFoldDB" id="A0A5C6X0Q7"/>
<evidence type="ECO:0000313" key="4">
    <source>
        <dbReference type="Proteomes" id="UP000321412"/>
    </source>
</evidence>
<keyword evidence="4" id="KW-1185">Reference proteome</keyword>
<evidence type="ECO:0000313" key="3">
    <source>
        <dbReference type="EMBL" id="TXD35322.1"/>
    </source>
</evidence>
<dbReference type="Proteomes" id="UP000321412">
    <property type="component" value="Unassembled WGS sequence"/>
</dbReference>
<organism evidence="3 4">
    <name type="scientific">Lujinxingia vulgaris</name>
    <dbReference type="NCBI Taxonomy" id="2600176"/>
    <lineage>
        <taxon>Bacteria</taxon>
        <taxon>Deltaproteobacteria</taxon>
        <taxon>Bradymonadales</taxon>
        <taxon>Lujinxingiaceae</taxon>
        <taxon>Lujinxingia</taxon>
    </lineage>
</organism>
<gene>
    <name evidence="3" type="ORF">FRC98_16030</name>
</gene>
<keyword evidence="2" id="KW-0472">Membrane</keyword>